<evidence type="ECO:0000313" key="5">
    <source>
        <dbReference type="Proteomes" id="UP001519332"/>
    </source>
</evidence>
<reference evidence="4 5" key="1">
    <citation type="submission" date="2021-03" db="EMBL/GenBank/DDBJ databases">
        <title>Sequencing the genomes of 1000 actinobacteria strains.</title>
        <authorList>
            <person name="Klenk H.-P."/>
        </authorList>
    </citation>
    <scope>NUCLEOTIDE SEQUENCE [LARGE SCALE GENOMIC DNA]</scope>
    <source>
        <strain evidence="4 5">DSM 46670</strain>
    </source>
</reference>
<evidence type="ECO:0000256" key="2">
    <source>
        <dbReference type="ARBA" id="ARBA00023027"/>
    </source>
</evidence>
<dbReference type="InterPro" id="IPR036291">
    <property type="entry name" value="NAD(P)-bd_dom_sf"/>
</dbReference>
<protein>
    <submittedName>
        <fullName evidence="4">Phosphoglycerate dehydrogenase-like enzyme</fullName>
    </submittedName>
</protein>
<keyword evidence="5" id="KW-1185">Reference proteome</keyword>
<dbReference type="Gene3D" id="3.40.50.720">
    <property type="entry name" value="NAD(P)-binding Rossmann-like Domain"/>
    <property type="match status" value="1"/>
</dbReference>
<proteinExistence type="predicted"/>
<evidence type="ECO:0000256" key="1">
    <source>
        <dbReference type="ARBA" id="ARBA00023002"/>
    </source>
</evidence>
<dbReference type="PANTHER" id="PTHR43333:SF1">
    <property type="entry name" value="D-ISOMER SPECIFIC 2-HYDROXYACID DEHYDROGENASE NAD-BINDING DOMAIN-CONTAINING PROTEIN"/>
    <property type="match status" value="1"/>
</dbReference>
<gene>
    <name evidence="4" type="ORF">JOF56_005516</name>
</gene>
<sequence>MPGQPGTHRDDETGRGAVVDQNVLADASVAGRVRAIVDVTDPEVLPSGRPLWDCDNVMITPHLA</sequence>
<keyword evidence="2" id="KW-0520">NAD</keyword>
<comment type="caution">
    <text evidence="4">The sequence shown here is derived from an EMBL/GenBank/DDBJ whole genome shotgun (WGS) entry which is preliminary data.</text>
</comment>
<accession>A0ABS4TL68</accession>
<dbReference type="SUPFAM" id="SSF51735">
    <property type="entry name" value="NAD(P)-binding Rossmann-fold domains"/>
    <property type="match status" value="1"/>
</dbReference>
<dbReference type="RefSeq" id="WP_245378420.1">
    <property type="nucleotide sequence ID" value="NZ_JAGINW010000001.1"/>
</dbReference>
<dbReference type="EMBL" id="JAGINW010000001">
    <property type="protein sequence ID" value="MBP2325131.1"/>
    <property type="molecule type" value="Genomic_DNA"/>
</dbReference>
<dbReference type="Pfam" id="PF02826">
    <property type="entry name" value="2-Hacid_dh_C"/>
    <property type="match status" value="1"/>
</dbReference>
<feature type="domain" description="D-isomer specific 2-hydroxyacid dehydrogenase NAD-binding" evidence="3">
    <location>
        <begin position="13"/>
        <end position="64"/>
    </location>
</feature>
<name>A0ABS4TL68_9PSEU</name>
<dbReference type="Proteomes" id="UP001519332">
    <property type="component" value="Unassembled WGS sequence"/>
</dbReference>
<evidence type="ECO:0000259" key="3">
    <source>
        <dbReference type="Pfam" id="PF02826"/>
    </source>
</evidence>
<dbReference type="InterPro" id="IPR006140">
    <property type="entry name" value="D-isomer_DH_NAD-bd"/>
</dbReference>
<dbReference type="PANTHER" id="PTHR43333">
    <property type="entry name" value="2-HACID_DH_C DOMAIN-CONTAINING PROTEIN"/>
    <property type="match status" value="1"/>
</dbReference>
<evidence type="ECO:0000313" key="4">
    <source>
        <dbReference type="EMBL" id="MBP2325131.1"/>
    </source>
</evidence>
<organism evidence="4 5">
    <name type="scientific">Kibdelosporangium banguiense</name>
    <dbReference type="NCBI Taxonomy" id="1365924"/>
    <lineage>
        <taxon>Bacteria</taxon>
        <taxon>Bacillati</taxon>
        <taxon>Actinomycetota</taxon>
        <taxon>Actinomycetes</taxon>
        <taxon>Pseudonocardiales</taxon>
        <taxon>Pseudonocardiaceae</taxon>
        <taxon>Kibdelosporangium</taxon>
    </lineage>
</organism>
<keyword evidence="1" id="KW-0560">Oxidoreductase</keyword>